<sequence>MLTVTQIFCGTPFFAYELASEPPSLFKQDEASIGKIPMVLVGNDTNLLVMFITLGDPSYSISVMVKTDPVVLHYIPELQGKYKKITERSPVPALFPLL</sequence>
<evidence type="ECO:0000313" key="1">
    <source>
        <dbReference type="EMBL" id="MPC83477.1"/>
    </source>
</evidence>
<protein>
    <submittedName>
        <fullName evidence="1">Uncharacterized protein</fullName>
    </submittedName>
</protein>
<accession>A0A5B7IPI4</accession>
<dbReference type="AlphaFoldDB" id="A0A5B7IPI4"/>
<organism evidence="1 2">
    <name type="scientific">Portunus trituberculatus</name>
    <name type="common">Swimming crab</name>
    <name type="synonym">Neptunus trituberculatus</name>
    <dbReference type="NCBI Taxonomy" id="210409"/>
    <lineage>
        <taxon>Eukaryota</taxon>
        <taxon>Metazoa</taxon>
        <taxon>Ecdysozoa</taxon>
        <taxon>Arthropoda</taxon>
        <taxon>Crustacea</taxon>
        <taxon>Multicrustacea</taxon>
        <taxon>Malacostraca</taxon>
        <taxon>Eumalacostraca</taxon>
        <taxon>Eucarida</taxon>
        <taxon>Decapoda</taxon>
        <taxon>Pleocyemata</taxon>
        <taxon>Brachyura</taxon>
        <taxon>Eubrachyura</taxon>
        <taxon>Portunoidea</taxon>
        <taxon>Portunidae</taxon>
        <taxon>Portuninae</taxon>
        <taxon>Portunus</taxon>
    </lineage>
</organism>
<dbReference type="Proteomes" id="UP000324222">
    <property type="component" value="Unassembled WGS sequence"/>
</dbReference>
<name>A0A5B7IPI4_PORTR</name>
<gene>
    <name evidence="1" type="ORF">E2C01_078189</name>
</gene>
<reference evidence="1 2" key="1">
    <citation type="submission" date="2019-05" db="EMBL/GenBank/DDBJ databases">
        <title>Another draft genome of Portunus trituberculatus and its Hox gene families provides insights of decapod evolution.</title>
        <authorList>
            <person name="Jeong J.-H."/>
            <person name="Song I."/>
            <person name="Kim S."/>
            <person name="Choi T."/>
            <person name="Kim D."/>
            <person name="Ryu S."/>
            <person name="Kim W."/>
        </authorList>
    </citation>
    <scope>NUCLEOTIDE SEQUENCE [LARGE SCALE GENOMIC DNA]</scope>
    <source>
        <tissue evidence="1">Muscle</tissue>
    </source>
</reference>
<proteinExistence type="predicted"/>
<evidence type="ECO:0000313" key="2">
    <source>
        <dbReference type="Proteomes" id="UP000324222"/>
    </source>
</evidence>
<comment type="caution">
    <text evidence="1">The sequence shown here is derived from an EMBL/GenBank/DDBJ whole genome shotgun (WGS) entry which is preliminary data.</text>
</comment>
<dbReference type="EMBL" id="VSRR010062632">
    <property type="protein sequence ID" value="MPC83477.1"/>
    <property type="molecule type" value="Genomic_DNA"/>
</dbReference>
<keyword evidence="2" id="KW-1185">Reference proteome</keyword>